<dbReference type="PANTHER" id="PTHR33116:SF86">
    <property type="entry name" value="REVERSE TRANSCRIPTASE DOMAIN-CONTAINING PROTEIN"/>
    <property type="match status" value="1"/>
</dbReference>
<keyword evidence="2" id="KW-1185">Reference proteome</keyword>
<gene>
    <name evidence="1" type="ORF">Dsin_030265</name>
</gene>
<proteinExistence type="predicted"/>
<evidence type="ECO:0008006" key="3">
    <source>
        <dbReference type="Google" id="ProtNLM"/>
    </source>
</evidence>
<dbReference type="Proteomes" id="UP001281410">
    <property type="component" value="Unassembled WGS sequence"/>
</dbReference>
<comment type="caution">
    <text evidence="1">The sequence shown here is derived from an EMBL/GenBank/DDBJ whole genome shotgun (WGS) entry which is preliminary data.</text>
</comment>
<protein>
    <recommendedName>
        <fullName evidence="3">Reverse transcriptase</fullName>
    </recommendedName>
</protein>
<evidence type="ECO:0000313" key="2">
    <source>
        <dbReference type="Proteomes" id="UP001281410"/>
    </source>
</evidence>
<dbReference type="AlphaFoldDB" id="A0AAD9ZKK4"/>
<sequence>MIASEAKRIASLIGIKLVECHEKYPGLICFSGRSERKLFVDIVDCVWGNINGWGEKLLSVGGKEILIKAVVQAVPLYAMNIFRFPKGLIMEIQILCTRLWWGNNSNRKKNALVFLELAM</sequence>
<dbReference type="PANTHER" id="PTHR33116">
    <property type="entry name" value="REVERSE TRANSCRIPTASE ZINC-BINDING DOMAIN-CONTAINING PROTEIN-RELATED-RELATED"/>
    <property type="match status" value="1"/>
</dbReference>
<name>A0AAD9ZKK4_9ROSI</name>
<accession>A0AAD9ZKK4</accession>
<evidence type="ECO:0000313" key="1">
    <source>
        <dbReference type="EMBL" id="KAK3182979.1"/>
    </source>
</evidence>
<reference evidence="1" key="1">
    <citation type="journal article" date="2023" name="Plant J.">
        <title>Genome sequences and population genomics provide insights into the demographic history, inbreeding, and mutation load of two 'living fossil' tree species of Dipteronia.</title>
        <authorList>
            <person name="Feng Y."/>
            <person name="Comes H.P."/>
            <person name="Chen J."/>
            <person name="Zhu S."/>
            <person name="Lu R."/>
            <person name="Zhang X."/>
            <person name="Li P."/>
            <person name="Qiu J."/>
            <person name="Olsen K.M."/>
            <person name="Qiu Y."/>
        </authorList>
    </citation>
    <scope>NUCLEOTIDE SEQUENCE</scope>
    <source>
        <strain evidence="1">NBL</strain>
    </source>
</reference>
<dbReference type="EMBL" id="JANJYJ010000010">
    <property type="protein sequence ID" value="KAK3182979.1"/>
    <property type="molecule type" value="Genomic_DNA"/>
</dbReference>
<organism evidence="1 2">
    <name type="scientific">Dipteronia sinensis</name>
    <dbReference type="NCBI Taxonomy" id="43782"/>
    <lineage>
        <taxon>Eukaryota</taxon>
        <taxon>Viridiplantae</taxon>
        <taxon>Streptophyta</taxon>
        <taxon>Embryophyta</taxon>
        <taxon>Tracheophyta</taxon>
        <taxon>Spermatophyta</taxon>
        <taxon>Magnoliopsida</taxon>
        <taxon>eudicotyledons</taxon>
        <taxon>Gunneridae</taxon>
        <taxon>Pentapetalae</taxon>
        <taxon>rosids</taxon>
        <taxon>malvids</taxon>
        <taxon>Sapindales</taxon>
        <taxon>Sapindaceae</taxon>
        <taxon>Hippocastanoideae</taxon>
        <taxon>Acereae</taxon>
        <taxon>Dipteronia</taxon>
    </lineage>
</organism>